<proteinExistence type="predicted"/>
<feature type="coiled-coil region" evidence="1">
    <location>
        <begin position="8"/>
        <end position="35"/>
    </location>
</feature>
<reference evidence="3" key="1">
    <citation type="journal article" date="2023" name="Science">
        <title>Elucidation of the pathway for biosynthesis of saponin adjuvants from the soapbark tree.</title>
        <authorList>
            <person name="Reed J."/>
            <person name="Orme A."/>
            <person name="El-Demerdash A."/>
            <person name="Owen C."/>
            <person name="Martin L.B.B."/>
            <person name="Misra R.C."/>
            <person name="Kikuchi S."/>
            <person name="Rejzek M."/>
            <person name="Martin A.C."/>
            <person name="Harkess A."/>
            <person name="Leebens-Mack J."/>
            <person name="Louveau T."/>
            <person name="Stephenson M.J."/>
            <person name="Osbourn A."/>
        </authorList>
    </citation>
    <scope>NUCLEOTIDE SEQUENCE</scope>
    <source>
        <strain evidence="3">S10</strain>
    </source>
</reference>
<gene>
    <name evidence="3" type="ORF">O6P43_011191</name>
</gene>
<evidence type="ECO:0000256" key="1">
    <source>
        <dbReference type="SAM" id="Coils"/>
    </source>
</evidence>
<keyword evidence="4" id="KW-1185">Reference proteome</keyword>
<dbReference type="EMBL" id="JARAOO010000004">
    <property type="protein sequence ID" value="KAJ7973458.1"/>
    <property type="molecule type" value="Genomic_DNA"/>
</dbReference>
<organism evidence="3 4">
    <name type="scientific">Quillaja saponaria</name>
    <name type="common">Soap bark tree</name>
    <dbReference type="NCBI Taxonomy" id="32244"/>
    <lineage>
        <taxon>Eukaryota</taxon>
        <taxon>Viridiplantae</taxon>
        <taxon>Streptophyta</taxon>
        <taxon>Embryophyta</taxon>
        <taxon>Tracheophyta</taxon>
        <taxon>Spermatophyta</taxon>
        <taxon>Magnoliopsida</taxon>
        <taxon>eudicotyledons</taxon>
        <taxon>Gunneridae</taxon>
        <taxon>Pentapetalae</taxon>
        <taxon>rosids</taxon>
        <taxon>fabids</taxon>
        <taxon>Fabales</taxon>
        <taxon>Quillajaceae</taxon>
        <taxon>Quillaja</taxon>
    </lineage>
</organism>
<dbReference type="Proteomes" id="UP001163823">
    <property type="component" value="Chromosome 4"/>
</dbReference>
<protein>
    <submittedName>
        <fullName evidence="3">Syntaxin of plants 52, putative isoform 2</fullName>
    </submittedName>
</protein>
<evidence type="ECO:0000313" key="3">
    <source>
        <dbReference type="EMBL" id="KAJ7973458.1"/>
    </source>
</evidence>
<evidence type="ECO:0000313" key="4">
    <source>
        <dbReference type="Proteomes" id="UP001163823"/>
    </source>
</evidence>
<dbReference type="AlphaFoldDB" id="A0AAD7Q238"/>
<comment type="caution">
    <text evidence="3">The sequence shown here is derived from an EMBL/GenBank/DDBJ whole genome shotgun (WGS) entry which is preliminary data.</text>
</comment>
<feature type="transmembrane region" description="Helical" evidence="2">
    <location>
        <begin position="171"/>
        <end position="194"/>
    </location>
</feature>
<evidence type="ECO:0000256" key="2">
    <source>
        <dbReference type="SAM" id="Phobius"/>
    </source>
</evidence>
<keyword evidence="2" id="KW-0812">Transmembrane</keyword>
<keyword evidence="1" id="KW-0175">Coiled coil</keyword>
<name>A0AAD7Q238_QUISA</name>
<keyword evidence="2" id="KW-0472">Membrane</keyword>
<keyword evidence="2" id="KW-1133">Transmembrane helix</keyword>
<dbReference type="KEGG" id="qsa:O6P43_011191"/>
<sequence>MSRNSLIIDAWMREAEEASQWVEDLESRIKNKNLEQLSLVDSARSKLLGLGVKLDRLESLLRNPHSKPTLTDEDLDFRWNFLSDIQLRTKSLAGYLYALPSFDRPRSDSAVDANECTNRGANYYYQDKMKASCSNYDSELLKPLRSDDANLSEVEIQRVGSFMSLYSIRKACSTISLFLGIAALLFIVVLMFVAT</sequence>
<accession>A0AAD7Q238</accession>